<feature type="transmembrane region" description="Helical" evidence="2">
    <location>
        <begin position="50"/>
        <end position="69"/>
    </location>
</feature>
<protein>
    <recommendedName>
        <fullName evidence="3">DUF7312 domain-containing protein</fullName>
    </recommendedName>
</protein>
<evidence type="ECO:0000259" key="3">
    <source>
        <dbReference type="Pfam" id="PF23994"/>
    </source>
</evidence>
<proteinExistence type="predicted"/>
<evidence type="ECO:0000256" key="2">
    <source>
        <dbReference type="SAM" id="Phobius"/>
    </source>
</evidence>
<feature type="domain" description="DUF7312" evidence="3">
    <location>
        <begin position="12"/>
        <end position="65"/>
    </location>
</feature>
<evidence type="ECO:0000256" key="1">
    <source>
        <dbReference type="SAM" id="MobiDB-lite"/>
    </source>
</evidence>
<evidence type="ECO:0000313" key="4">
    <source>
        <dbReference type="EMBL" id="MRW95992.1"/>
    </source>
</evidence>
<dbReference type="InterPro" id="IPR055736">
    <property type="entry name" value="DUF7312"/>
</dbReference>
<dbReference type="OrthoDB" id="266213at2157"/>
<feature type="compositionally biased region" description="Basic and acidic residues" evidence="1">
    <location>
        <begin position="1"/>
        <end position="19"/>
    </location>
</feature>
<gene>
    <name evidence="4" type="ORF">GJR99_05295</name>
</gene>
<reference evidence="4 5" key="1">
    <citation type="submission" date="2019-11" db="EMBL/GenBank/DDBJ databases">
        <title>Whole genome sequence of Haloferax sp. MBLA0078.</title>
        <authorList>
            <person name="Seo M.-J."/>
            <person name="Cho E.-S."/>
        </authorList>
    </citation>
    <scope>NUCLEOTIDE SEQUENCE [LARGE SCALE GENOMIC DNA]</scope>
    <source>
        <strain evidence="4 5">MBLA0078</strain>
    </source>
</reference>
<dbReference type="RefSeq" id="WP_151109989.1">
    <property type="nucleotide sequence ID" value="NZ_WKJQ01000001.1"/>
</dbReference>
<comment type="caution">
    <text evidence="4">The sequence shown here is derived from an EMBL/GenBank/DDBJ whole genome shotgun (WGS) entry which is preliminary data.</text>
</comment>
<dbReference type="AlphaFoldDB" id="A0A6A8G5Z3"/>
<name>A0A6A8G5Z3_9EURY</name>
<keyword evidence="2" id="KW-0472">Membrane</keyword>
<keyword evidence="5" id="KW-1185">Reference proteome</keyword>
<sequence length="73" mass="7788">MSRSSEPKTEDEGEWRFSIDDVGPDGIVDNSPDGPEALPIEPESPNPENVVFVVLGVLLAVGLIVITVFPNAI</sequence>
<evidence type="ECO:0000313" key="5">
    <source>
        <dbReference type="Proteomes" id="UP000443423"/>
    </source>
</evidence>
<keyword evidence="2" id="KW-0812">Transmembrane</keyword>
<feature type="region of interest" description="Disordered" evidence="1">
    <location>
        <begin position="1"/>
        <end position="44"/>
    </location>
</feature>
<keyword evidence="2" id="KW-1133">Transmembrane helix</keyword>
<accession>A0A6A8G5Z3</accession>
<dbReference type="Proteomes" id="UP000443423">
    <property type="component" value="Unassembled WGS sequence"/>
</dbReference>
<dbReference type="EMBL" id="WKJQ01000001">
    <property type="protein sequence ID" value="MRW95992.1"/>
    <property type="molecule type" value="Genomic_DNA"/>
</dbReference>
<dbReference type="Pfam" id="PF23994">
    <property type="entry name" value="DUF7312"/>
    <property type="match status" value="1"/>
</dbReference>
<organism evidence="4 5">
    <name type="scientific">Haloferax marinum</name>
    <dbReference type="NCBI Taxonomy" id="2666143"/>
    <lineage>
        <taxon>Archaea</taxon>
        <taxon>Methanobacteriati</taxon>
        <taxon>Methanobacteriota</taxon>
        <taxon>Stenosarchaea group</taxon>
        <taxon>Halobacteria</taxon>
        <taxon>Halobacteriales</taxon>
        <taxon>Haloferacaceae</taxon>
        <taxon>Haloferax</taxon>
    </lineage>
</organism>